<evidence type="ECO:0000256" key="2">
    <source>
        <dbReference type="SAM" id="MobiDB-lite"/>
    </source>
</evidence>
<sequence length="103" mass="11021">MTGDVRTPNIPPHQESWSAEVSRDRLREDGLLGKGDCGPKESVVVVGRTCVSDFCHVPILVEGVPCLALVDTGSTVTVIRPDVIPADAKLEATTVRLRTVTVN</sequence>
<dbReference type="Pfam" id="PF00077">
    <property type="entry name" value="RVP"/>
    <property type="match status" value="1"/>
</dbReference>
<keyword evidence="5" id="KW-1185">Reference proteome</keyword>
<organism evidence="4 5">
    <name type="scientific">Cirrhinus molitorella</name>
    <name type="common">mud carp</name>
    <dbReference type="NCBI Taxonomy" id="172907"/>
    <lineage>
        <taxon>Eukaryota</taxon>
        <taxon>Metazoa</taxon>
        <taxon>Chordata</taxon>
        <taxon>Craniata</taxon>
        <taxon>Vertebrata</taxon>
        <taxon>Euteleostomi</taxon>
        <taxon>Actinopterygii</taxon>
        <taxon>Neopterygii</taxon>
        <taxon>Teleostei</taxon>
        <taxon>Ostariophysi</taxon>
        <taxon>Cypriniformes</taxon>
        <taxon>Cyprinidae</taxon>
        <taxon>Labeoninae</taxon>
        <taxon>Labeonini</taxon>
        <taxon>Cirrhinus</taxon>
    </lineage>
</organism>
<evidence type="ECO:0000259" key="3">
    <source>
        <dbReference type="Pfam" id="PF00077"/>
    </source>
</evidence>
<name>A0ABR3N0I7_9TELE</name>
<evidence type="ECO:0000313" key="4">
    <source>
        <dbReference type="EMBL" id="KAL1270325.1"/>
    </source>
</evidence>
<reference evidence="4 5" key="1">
    <citation type="submission" date="2023-09" db="EMBL/GenBank/DDBJ databases">
        <authorList>
            <person name="Wang M."/>
        </authorList>
    </citation>
    <scope>NUCLEOTIDE SEQUENCE [LARGE SCALE GENOMIC DNA]</scope>
    <source>
        <strain evidence="4">GT-2023</strain>
        <tissue evidence="4">Liver</tissue>
    </source>
</reference>
<comment type="caution">
    <text evidence="4">The sequence shown here is derived from an EMBL/GenBank/DDBJ whole genome shotgun (WGS) entry which is preliminary data.</text>
</comment>
<protein>
    <recommendedName>
        <fullName evidence="3">Retropepsins domain-containing protein</fullName>
    </recommendedName>
</protein>
<dbReference type="Proteomes" id="UP001558613">
    <property type="component" value="Unassembled WGS sequence"/>
</dbReference>
<dbReference type="PROSITE" id="PS00141">
    <property type="entry name" value="ASP_PROTEASE"/>
    <property type="match status" value="1"/>
</dbReference>
<dbReference type="InterPro" id="IPR018061">
    <property type="entry name" value="Retropepsins"/>
</dbReference>
<proteinExistence type="predicted"/>
<dbReference type="EMBL" id="JAYMGO010000008">
    <property type="protein sequence ID" value="KAL1270325.1"/>
    <property type="molecule type" value="Genomic_DNA"/>
</dbReference>
<gene>
    <name evidence="4" type="ORF">QQF64_032614</name>
</gene>
<feature type="domain" description="Retropepsins" evidence="3">
    <location>
        <begin position="58"/>
        <end position="101"/>
    </location>
</feature>
<evidence type="ECO:0000256" key="1">
    <source>
        <dbReference type="ARBA" id="ARBA00022801"/>
    </source>
</evidence>
<evidence type="ECO:0000313" key="5">
    <source>
        <dbReference type="Proteomes" id="UP001558613"/>
    </source>
</evidence>
<feature type="region of interest" description="Disordered" evidence="2">
    <location>
        <begin position="1"/>
        <end position="22"/>
    </location>
</feature>
<dbReference type="Gene3D" id="2.40.70.10">
    <property type="entry name" value="Acid Proteases"/>
    <property type="match status" value="1"/>
</dbReference>
<dbReference type="SUPFAM" id="SSF50630">
    <property type="entry name" value="Acid proteases"/>
    <property type="match status" value="1"/>
</dbReference>
<dbReference type="InterPro" id="IPR021109">
    <property type="entry name" value="Peptidase_aspartic_dom_sf"/>
</dbReference>
<keyword evidence="1" id="KW-0378">Hydrolase</keyword>
<accession>A0ABR3N0I7</accession>
<dbReference type="InterPro" id="IPR001969">
    <property type="entry name" value="Aspartic_peptidase_AS"/>
</dbReference>